<reference evidence="2 3" key="1">
    <citation type="submission" date="2019-12" db="EMBL/GenBank/DDBJ databases">
        <title>Nitratireductor arenosus sp. nov., Isolated from sea sand, Jeju island, South Korea.</title>
        <authorList>
            <person name="Kim W."/>
        </authorList>
    </citation>
    <scope>NUCLEOTIDE SEQUENCE [LARGE SCALE GENOMIC DNA]</scope>
    <source>
        <strain evidence="2 3">CAU 1489</strain>
    </source>
</reference>
<organism evidence="2 3">
    <name type="scientific">Nitratireductor arenosus</name>
    <dbReference type="NCBI Taxonomy" id="2682096"/>
    <lineage>
        <taxon>Bacteria</taxon>
        <taxon>Pseudomonadati</taxon>
        <taxon>Pseudomonadota</taxon>
        <taxon>Alphaproteobacteria</taxon>
        <taxon>Hyphomicrobiales</taxon>
        <taxon>Phyllobacteriaceae</taxon>
        <taxon>Nitratireductor</taxon>
    </lineage>
</organism>
<evidence type="ECO:0000313" key="3">
    <source>
        <dbReference type="Proteomes" id="UP000463224"/>
    </source>
</evidence>
<protein>
    <submittedName>
        <fullName evidence="2">Uncharacterized protein</fullName>
    </submittedName>
</protein>
<sequence length="180" mass="18761">MHSSVRRIAALTLTTAVVLSAGKSIAMETTPLGTVTAVIDAQAYQGETLRVPSEGSATATLRDFGPLSRVSVQAHAVGGKSRMTNVLVLEFSVMGAGPDAPVSDLNLSWWPEGMGAPFYVAGDEGGSVEMTLDALTLGGDPEISGAFVARLCRKQDMFSKPVAEACIDANGTFETILVKE</sequence>
<evidence type="ECO:0000313" key="2">
    <source>
        <dbReference type="EMBL" id="MVA96003.1"/>
    </source>
</evidence>
<feature type="chain" id="PRO_5032804192" evidence="1">
    <location>
        <begin position="27"/>
        <end position="180"/>
    </location>
</feature>
<feature type="signal peptide" evidence="1">
    <location>
        <begin position="1"/>
        <end position="26"/>
    </location>
</feature>
<accession>A0A844QCZ5</accession>
<keyword evidence="1" id="KW-0732">Signal</keyword>
<dbReference type="Proteomes" id="UP000463224">
    <property type="component" value="Unassembled WGS sequence"/>
</dbReference>
<proteinExistence type="predicted"/>
<dbReference type="EMBL" id="WPHG01000001">
    <property type="protein sequence ID" value="MVA96003.1"/>
    <property type="molecule type" value="Genomic_DNA"/>
</dbReference>
<evidence type="ECO:0000256" key="1">
    <source>
        <dbReference type="SAM" id="SignalP"/>
    </source>
</evidence>
<gene>
    <name evidence="2" type="ORF">GN330_01865</name>
</gene>
<name>A0A844QCZ5_9HYPH</name>
<comment type="caution">
    <text evidence="2">The sequence shown here is derived from an EMBL/GenBank/DDBJ whole genome shotgun (WGS) entry which is preliminary data.</text>
</comment>
<dbReference type="AlphaFoldDB" id="A0A844QCZ5"/>
<keyword evidence="3" id="KW-1185">Reference proteome</keyword>
<dbReference type="RefSeq" id="WP_156710876.1">
    <property type="nucleotide sequence ID" value="NZ_WPHG01000001.1"/>
</dbReference>